<dbReference type="NCBIfam" id="TIGR01460">
    <property type="entry name" value="HAD-SF-IIA"/>
    <property type="match status" value="1"/>
</dbReference>
<comment type="caution">
    <text evidence="5">The sequence shown here is derived from an EMBL/GenBank/DDBJ whole genome shotgun (WGS) entry which is preliminary data.</text>
</comment>
<comment type="cofactor">
    <cofactor evidence="4">
        <name>Mg(2+)</name>
        <dbReference type="ChEBI" id="CHEBI:18420"/>
    </cofactor>
    <text evidence="4">Divalent metal ions. Mg(2+) is the most effective.</text>
</comment>
<evidence type="ECO:0008006" key="7">
    <source>
        <dbReference type="Google" id="ProtNLM"/>
    </source>
</evidence>
<feature type="binding site" evidence="4">
    <location>
        <position position="299"/>
    </location>
    <ligand>
        <name>Mg(2+)</name>
        <dbReference type="ChEBI" id="CHEBI:18420"/>
    </ligand>
</feature>
<dbReference type="Gene3D" id="3.40.50.1000">
    <property type="entry name" value="HAD superfamily/HAD-like"/>
    <property type="match status" value="2"/>
</dbReference>
<protein>
    <recommendedName>
        <fullName evidence="7">Phosphoglycolate phosphatase</fullName>
    </recommendedName>
</protein>
<dbReference type="PANTHER" id="PTHR19288">
    <property type="entry name" value="4-NITROPHENYLPHOSPHATASE-RELATED"/>
    <property type="match status" value="1"/>
</dbReference>
<dbReference type="GO" id="GO:0016791">
    <property type="term" value="F:phosphatase activity"/>
    <property type="evidence" value="ECO:0007669"/>
    <property type="project" value="InterPro"/>
</dbReference>
<dbReference type="AlphaFoldDB" id="A0AAD3H3J5"/>
<dbReference type="Pfam" id="PF13344">
    <property type="entry name" value="Hydrolase_6"/>
    <property type="match status" value="1"/>
</dbReference>
<dbReference type="SUPFAM" id="SSF56784">
    <property type="entry name" value="HAD-like"/>
    <property type="match status" value="1"/>
</dbReference>
<proteinExistence type="predicted"/>
<dbReference type="PIRSF" id="PIRSF000915">
    <property type="entry name" value="PGP-type_phosphatase"/>
    <property type="match status" value="1"/>
</dbReference>
<dbReference type="NCBIfam" id="TIGR01452">
    <property type="entry name" value="PGP_euk"/>
    <property type="match status" value="1"/>
</dbReference>
<reference evidence="5 6" key="1">
    <citation type="journal article" date="2021" name="Sci. Rep.">
        <title>The genome of the diatom Chaetoceros tenuissimus carries an ancient integrated fragment of an extant virus.</title>
        <authorList>
            <person name="Hongo Y."/>
            <person name="Kimura K."/>
            <person name="Takaki Y."/>
            <person name="Yoshida Y."/>
            <person name="Baba S."/>
            <person name="Kobayashi G."/>
            <person name="Nagasaki K."/>
            <person name="Hano T."/>
            <person name="Tomaru Y."/>
        </authorList>
    </citation>
    <scope>NUCLEOTIDE SEQUENCE [LARGE SCALE GENOMIC DNA]</scope>
    <source>
        <strain evidence="5 6">NIES-3715</strain>
    </source>
</reference>
<keyword evidence="1" id="KW-0378">Hydrolase</keyword>
<feature type="binding site" evidence="4">
    <location>
        <position position="65"/>
    </location>
    <ligand>
        <name>Mg(2+)</name>
        <dbReference type="ChEBI" id="CHEBI:18420"/>
    </ligand>
</feature>
<evidence type="ECO:0000256" key="4">
    <source>
        <dbReference type="PIRSR" id="PIRSR000915-3"/>
    </source>
</evidence>
<evidence type="ECO:0000256" key="1">
    <source>
        <dbReference type="ARBA" id="ARBA00022801"/>
    </source>
</evidence>
<feature type="active site" description="Proton donor" evidence="2">
    <location>
        <position position="65"/>
    </location>
</feature>
<name>A0AAD3H3J5_9STRA</name>
<accession>A0AAD3H3J5</accession>
<dbReference type="InterPro" id="IPR036412">
    <property type="entry name" value="HAD-like_sf"/>
</dbReference>
<dbReference type="GO" id="GO:0005737">
    <property type="term" value="C:cytoplasm"/>
    <property type="evidence" value="ECO:0007669"/>
    <property type="project" value="TreeGrafter"/>
</dbReference>
<keyword evidence="6" id="KW-1185">Reference proteome</keyword>
<keyword evidence="4" id="KW-0460">Magnesium</keyword>
<dbReference type="Pfam" id="PF13242">
    <property type="entry name" value="Hydrolase_like"/>
    <property type="match status" value="1"/>
</dbReference>
<gene>
    <name evidence="5" type="ORF">CTEN210_05095</name>
</gene>
<evidence type="ECO:0000313" key="6">
    <source>
        <dbReference type="Proteomes" id="UP001054902"/>
    </source>
</evidence>
<evidence type="ECO:0000313" key="5">
    <source>
        <dbReference type="EMBL" id="GFH48619.1"/>
    </source>
</evidence>
<dbReference type="GO" id="GO:0046872">
    <property type="term" value="F:metal ion binding"/>
    <property type="evidence" value="ECO:0007669"/>
    <property type="project" value="UniProtKB-KW"/>
</dbReference>
<dbReference type="InterPro" id="IPR006349">
    <property type="entry name" value="PGP_euk"/>
</dbReference>
<keyword evidence="4" id="KW-0479">Metal-binding</keyword>
<dbReference type="InterPro" id="IPR023214">
    <property type="entry name" value="HAD_sf"/>
</dbReference>
<feature type="binding site" evidence="3">
    <location>
        <position position="274"/>
    </location>
    <ligand>
        <name>substrate</name>
    </ligand>
</feature>
<evidence type="ECO:0000256" key="3">
    <source>
        <dbReference type="PIRSR" id="PIRSR000915-2"/>
    </source>
</evidence>
<feature type="binding site" evidence="4">
    <location>
        <position position="63"/>
    </location>
    <ligand>
        <name>Mg(2+)</name>
        <dbReference type="ChEBI" id="CHEBI:18420"/>
    </ligand>
</feature>
<evidence type="ECO:0000256" key="2">
    <source>
        <dbReference type="PIRSR" id="PIRSR000915-1"/>
    </source>
</evidence>
<feature type="active site" description="Nucleophile" evidence="2">
    <location>
        <position position="63"/>
    </location>
</feature>
<dbReference type="PANTHER" id="PTHR19288:SF93">
    <property type="entry name" value="FI11325P-RELATED"/>
    <property type="match status" value="1"/>
</dbReference>
<sequence>MTATDMLVTSADITETIRKESLVEYDIVMDHFMFELGNDMVFLQNQKETSAYINDNFDAILFDCDGVLYRGTDPIPDAAKSLQSLIKSGKKVLFCTNNAGYNRMQLRDKLANILDCPELKEEQMVSSSYSAAKYLEKSLEKNGLSMRDANVHVIGTQGLCDEISSFGARVTGGPDGDDVPCSMSREELAEYSFAKEENQGKVHAVVVGLDNEFNYRKLCIANVLLQRHPDAILVATNEDAFDLVGSDSRHLPGNGSLVSAIEACSQRKAVNVGKPSKILAELLSEEHDLDPSRTIFVGDRLDTDIKFGKDGGMKSALVLTGCTTSTKLVELGVGTDDEPLPNIIFPHMGMMGLRMS</sequence>
<dbReference type="EMBL" id="BLLK01000029">
    <property type="protein sequence ID" value="GFH48619.1"/>
    <property type="molecule type" value="Genomic_DNA"/>
</dbReference>
<organism evidence="5 6">
    <name type="scientific">Chaetoceros tenuissimus</name>
    <dbReference type="NCBI Taxonomy" id="426638"/>
    <lineage>
        <taxon>Eukaryota</taxon>
        <taxon>Sar</taxon>
        <taxon>Stramenopiles</taxon>
        <taxon>Ochrophyta</taxon>
        <taxon>Bacillariophyta</taxon>
        <taxon>Coscinodiscophyceae</taxon>
        <taxon>Chaetocerotophycidae</taxon>
        <taxon>Chaetocerotales</taxon>
        <taxon>Chaetocerotaceae</taxon>
        <taxon>Chaetoceros</taxon>
    </lineage>
</organism>
<dbReference type="InterPro" id="IPR006357">
    <property type="entry name" value="HAD-SF_hydro_IIA"/>
</dbReference>
<dbReference type="Proteomes" id="UP001054902">
    <property type="component" value="Unassembled WGS sequence"/>
</dbReference>